<proteinExistence type="predicted"/>
<evidence type="ECO:0000313" key="1">
    <source>
        <dbReference type="EMBL" id="CAH1526960.1"/>
    </source>
</evidence>
<gene>
    <name evidence="1" type="ORF">THF1D04_20477</name>
</gene>
<evidence type="ECO:0000313" key="2">
    <source>
        <dbReference type="Proteomes" id="UP001295420"/>
    </source>
</evidence>
<sequence>MTLVVWGYSELQDAFARLAFVILESDEGASRESHSQTMLTDYKQSALTEVRALYF</sequence>
<accession>A0AAU9Q670</accession>
<dbReference type="Proteomes" id="UP001295420">
    <property type="component" value="Unassembled WGS sequence"/>
</dbReference>
<reference evidence="1" key="1">
    <citation type="submission" date="2022-01" db="EMBL/GenBank/DDBJ databases">
        <authorList>
            <person name="Lagorce A."/>
        </authorList>
    </citation>
    <scope>NUCLEOTIDE SEQUENCE</scope>
    <source>
        <strain evidence="1">Th15_F1_D04</strain>
    </source>
</reference>
<dbReference type="AlphaFoldDB" id="A0AAU9Q670"/>
<comment type="caution">
    <text evidence="1">The sequence shown here is derived from an EMBL/GenBank/DDBJ whole genome shotgun (WGS) entry which is preliminary data.</text>
</comment>
<name>A0AAU9Q670_9VIBR</name>
<protein>
    <submittedName>
        <fullName evidence="1">Uncharacterized protein</fullName>
    </submittedName>
</protein>
<organism evidence="1 2">
    <name type="scientific">Vibrio owensii</name>
    <dbReference type="NCBI Taxonomy" id="696485"/>
    <lineage>
        <taxon>Bacteria</taxon>
        <taxon>Pseudomonadati</taxon>
        <taxon>Pseudomonadota</taxon>
        <taxon>Gammaproteobacteria</taxon>
        <taxon>Vibrionales</taxon>
        <taxon>Vibrionaceae</taxon>
        <taxon>Vibrio</taxon>
    </lineage>
</organism>
<dbReference type="EMBL" id="CAKMTQ010000012">
    <property type="protein sequence ID" value="CAH1526960.1"/>
    <property type="molecule type" value="Genomic_DNA"/>
</dbReference>